<protein>
    <submittedName>
        <fullName evidence="9">LTA synthase family protein</fullName>
    </submittedName>
</protein>
<proteinExistence type="predicted"/>
<feature type="transmembrane region" description="Helical" evidence="7">
    <location>
        <begin position="7"/>
        <end position="29"/>
    </location>
</feature>
<evidence type="ECO:0000256" key="6">
    <source>
        <dbReference type="ARBA" id="ARBA00023136"/>
    </source>
</evidence>
<dbReference type="CDD" id="cd16015">
    <property type="entry name" value="LTA_synthase"/>
    <property type="match status" value="1"/>
</dbReference>
<dbReference type="RefSeq" id="WP_213117636.1">
    <property type="nucleotide sequence ID" value="NZ_JAGYPF010000002.1"/>
</dbReference>
<evidence type="ECO:0000256" key="1">
    <source>
        <dbReference type="ARBA" id="ARBA00004651"/>
    </source>
</evidence>
<keyword evidence="3" id="KW-1003">Cell membrane</keyword>
<dbReference type="EMBL" id="JAGYPF010000002">
    <property type="protein sequence ID" value="MBS4213130.1"/>
    <property type="molecule type" value="Genomic_DNA"/>
</dbReference>
<dbReference type="AlphaFoldDB" id="A0A942U224"/>
<evidence type="ECO:0000256" key="4">
    <source>
        <dbReference type="ARBA" id="ARBA00022692"/>
    </source>
</evidence>
<evidence type="ECO:0000259" key="8">
    <source>
        <dbReference type="Pfam" id="PF00884"/>
    </source>
</evidence>
<comment type="pathway">
    <text evidence="2">Cell wall biogenesis; lipoteichoic acid biosynthesis.</text>
</comment>
<dbReference type="InterPro" id="IPR017850">
    <property type="entry name" value="Alkaline_phosphatase_core_sf"/>
</dbReference>
<keyword evidence="4 7" id="KW-0812">Transmembrane</keyword>
<dbReference type="GO" id="GO:0005886">
    <property type="term" value="C:plasma membrane"/>
    <property type="evidence" value="ECO:0007669"/>
    <property type="project" value="UniProtKB-SubCell"/>
</dbReference>
<dbReference type="Proteomes" id="UP000679749">
    <property type="component" value="Unassembled WGS sequence"/>
</dbReference>
<gene>
    <name evidence="9" type="ORF">KHA99_11785</name>
</gene>
<evidence type="ECO:0000313" key="10">
    <source>
        <dbReference type="Proteomes" id="UP000679749"/>
    </source>
</evidence>
<sequence>MKKNKTIINIFTILLLFITSIIISASIYIKLNFANQNADEMVYYLFNGLNGTSTDVIVHAIALSLVPFLFLFLFLLIPFIRLQKRKYMIDVKIKNKKYCFTILPNKFLYKYRIIYSSTVLLVSLVLSYNMLGLHEYIKRITNYSSIIDDNYVNPADVSITFPNEKRNLIILYLESTENTFIDKENGGGWGYSVIPELASIAKENINFSNSDKIGGALFAPGTQWTVAGLVSTTSGIPLKIPIDGNEYTSSNNFLVGAYTLGDLLHKEGYNLEAMFGSDATFGGRSNYYLRHGNYKIFDVNTAINEGKMSEDEKVWWGFDDTHLFDWAKEEITNLANSDKPFSFSFLTANTHFTDGYMESAAENLYKSQYENVFAYSSKQVNDFVEWLKQQDFYENTTLVIMGDHHSMQDPKYFESHMYKGYERTIYNAIINSAIEPINSKNRLFSSMDMYPTILASIDVKIEGDRLGIGTNLFSNRKTLAEEQGILNLNDELAKNSKFYNDKILKDDYLDLIKAKK</sequence>
<dbReference type="Pfam" id="PF00884">
    <property type="entry name" value="Sulfatase"/>
    <property type="match status" value="1"/>
</dbReference>
<organism evidence="9 10">
    <name type="scientific">Neobacillus rhizophilus</name>
    <dbReference type="NCBI Taxonomy" id="2833579"/>
    <lineage>
        <taxon>Bacteria</taxon>
        <taxon>Bacillati</taxon>
        <taxon>Bacillota</taxon>
        <taxon>Bacilli</taxon>
        <taxon>Bacillales</taxon>
        <taxon>Bacillaceae</taxon>
        <taxon>Neobacillus</taxon>
    </lineage>
</organism>
<accession>A0A942U224</accession>
<feature type="domain" description="Sulfatase N-terminal" evidence="8">
    <location>
        <begin position="167"/>
        <end position="455"/>
    </location>
</feature>
<dbReference type="SUPFAM" id="SSF53649">
    <property type="entry name" value="Alkaline phosphatase-like"/>
    <property type="match status" value="1"/>
</dbReference>
<keyword evidence="6 7" id="KW-0472">Membrane</keyword>
<evidence type="ECO:0000256" key="7">
    <source>
        <dbReference type="SAM" id="Phobius"/>
    </source>
</evidence>
<feature type="transmembrane region" description="Helical" evidence="7">
    <location>
        <begin position="56"/>
        <end position="80"/>
    </location>
</feature>
<evidence type="ECO:0000313" key="9">
    <source>
        <dbReference type="EMBL" id="MBS4213130.1"/>
    </source>
</evidence>
<reference evidence="9" key="1">
    <citation type="submission" date="2021-05" db="EMBL/GenBank/DDBJ databases">
        <title>Novel Bacillus species.</title>
        <authorList>
            <person name="Liu G."/>
        </authorList>
    </citation>
    <scope>NUCLEOTIDE SEQUENCE</scope>
    <source>
        <strain evidence="9">FJAT-49825</strain>
    </source>
</reference>
<name>A0A942U224_9BACI</name>
<dbReference type="PANTHER" id="PTHR47371:SF3">
    <property type="entry name" value="PHOSPHOGLYCEROL TRANSFERASE I"/>
    <property type="match status" value="1"/>
</dbReference>
<evidence type="ECO:0000256" key="5">
    <source>
        <dbReference type="ARBA" id="ARBA00022989"/>
    </source>
</evidence>
<dbReference type="InterPro" id="IPR050448">
    <property type="entry name" value="OpgB/LTA_synthase_biosynth"/>
</dbReference>
<dbReference type="Gene3D" id="3.40.720.10">
    <property type="entry name" value="Alkaline Phosphatase, subunit A"/>
    <property type="match status" value="1"/>
</dbReference>
<keyword evidence="5 7" id="KW-1133">Transmembrane helix</keyword>
<evidence type="ECO:0000256" key="2">
    <source>
        <dbReference type="ARBA" id="ARBA00004936"/>
    </source>
</evidence>
<comment type="subcellular location">
    <subcellularLocation>
        <location evidence="1">Cell membrane</location>
        <topology evidence="1">Multi-pass membrane protein</topology>
    </subcellularLocation>
</comment>
<feature type="transmembrane region" description="Helical" evidence="7">
    <location>
        <begin position="113"/>
        <end position="131"/>
    </location>
</feature>
<dbReference type="InterPro" id="IPR000917">
    <property type="entry name" value="Sulfatase_N"/>
</dbReference>
<evidence type="ECO:0000256" key="3">
    <source>
        <dbReference type="ARBA" id="ARBA00022475"/>
    </source>
</evidence>
<keyword evidence="10" id="KW-1185">Reference proteome</keyword>
<dbReference type="PANTHER" id="PTHR47371">
    <property type="entry name" value="LIPOTEICHOIC ACID SYNTHASE"/>
    <property type="match status" value="1"/>
</dbReference>
<comment type="caution">
    <text evidence="9">The sequence shown here is derived from an EMBL/GenBank/DDBJ whole genome shotgun (WGS) entry which is preliminary data.</text>
</comment>